<sequence>MFGYLPGVITTMRTSQQSSPSNATISGPQHGLGSGLGGSAGRRLPVPPRERKPALAALAVLLILGGALVSAYLVVQSGQRVSAIAIAKPVAAGQPIPEDALEAVTVSNTGLEFLKWSERQKVVVGTFAAVPLVPGTLLNNNMITPNADVAKGRLVVGLLLKPGQYPAEGLRLGDRLALYAMGGTEKNPKAVMLAADAEVRDVSSPGSESRTSASSGGGLLVSIAVQPAQAQDIALASASGAIAVAIVPPGTEVPTAPAAPANKPGKTPNGGG</sequence>
<feature type="region of interest" description="Disordered" evidence="1">
    <location>
        <begin position="13"/>
        <end position="47"/>
    </location>
</feature>
<comment type="caution">
    <text evidence="3">The sequence shown here is derived from an EMBL/GenBank/DDBJ whole genome shotgun (WGS) entry which is preliminary data.</text>
</comment>
<evidence type="ECO:0000313" key="4">
    <source>
        <dbReference type="Proteomes" id="UP000272400"/>
    </source>
</evidence>
<feature type="compositionally biased region" description="Gly residues" evidence="1">
    <location>
        <begin position="30"/>
        <end position="40"/>
    </location>
</feature>
<evidence type="ECO:0000256" key="2">
    <source>
        <dbReference type="SAM" id="Phobius"/>
    </source>
</evidence>
<dbReference type="Proteomes" id="UP000272400">
    <property type="component" value="Unassembled WGS sequence"/>
</dbReference>
<evidence type="ECO:0000256" key="1">
    <source>
        <dbReference type="SAM" id="MobiDB-lite"/>
    </source>
</evidence>
<dbReference type="AlphaFoldDB" id="A0A3N1D988"/>
<keyword evidence="2" id="KW-0472">Membrane</keyword>
<evidence type="ECO:0000313" key="3">
    <source>
        <dbReference type="EMBL" id="ROO90104.1"/>
    </source>
</evidence>
<proteinExistence type="predicted"/>
<organism evidence="3 4">
    <name type="scientific">Actinocorallia herbida</name>
    <dbReference type="NCBI Taxonomy" id="58109"/>
    <lineage>
        <taxon>Bacteria</taxon>
        <taxon>Bacillati</taxon>
        <taxon>Actinomycetota</taxon>
        <taxon>Actinomycetes</taxon>
        <taxon>Streptosporangiales</taxon>
        <taxon>Thermomonosporaceae</taxon>
        <taxon>Actinocorallia</taxon>
    </lineage>
</organism>
<name>A0A3N1D988_9ACTN</name>
<reference evidence="3 4" key="1">
    <citation type="submission" date="2018-11" db="EMBL/GenBank/DDBJ databases">
        <title>Sequencing the genomes of 1000 actinobacteria strains.</title>
        <authorList>
            <person name="Klenk H.-P."/>
        </authorList>
    </citation>
    <scope>NUCLEOTIDE SEQUENCE [LARGE SCALE GENOMIC DNA]</scope>
    <source>
        <strain evidence="3 4">DSM 44254</strain>
    </source>
</reference>
<keyword evidence="4" id="KW-1185">Reference proteome</keyword>
<keyword evidence="2" id="KW-1133">Transmembrane helix</keyword>
<gene>
    <name evidence="3" type="ORF">EDD29_7820</name>
</gene>
<feature type="region of interest" description="Disordered" evidence="1">
    <location>
        <begin position="252"/>
        <end position="272"/>
    </location>
</feature>
<evidence type="ECO:0008006" key="5">
    <source>
        <dbReference type="Google" id="ProtNLM"/>
    </source>
</evidence>
<dbReference type="EMBL" id="RJKE01000001">
    <property type="protein sequence ID" value="ROO90104.1"/>
    <property type="molecule type" value="Genomic_DNA"/>
</dbReference>
<accession>A0A3N1D988</accession>
<protein>
    <recommendedName>
        <fullName evidence="5">SAF domain-containing protein</fullName>
    </recommendedName>
</protein>
<feature type="transmembrane region" description="Helical" evidence="2">
    <location>
        <begin position="54"/>
        <end position="75"/>
    </location>
</feature>
<keyword evidence="2" id="KW-0812">Transmembrane</keyword>
<feature type="compositionally biased region" description="Polar residues" evidence="1">
    <location>
        <begin position="13"/>
        <end position="27"/>
    </location>
</feature>